<dbReference type="EMBL" id="KF381361">
    <property type="protein sequence ID" value="AIF27791.1"/>
    <property type="molecule type" value="Genomic_DNA"/>
</dbReference>
<reference evidence="1 2" key="2">
    <citation type="journal article" date="2014" name="Virology">
        <title>The structure of Sinorhizobium meliloti phage PhiM12, which has a novel T=19l triangulation number and is the founder of a new group of T4-superfamily phages.</title>
        <authorList>
            <person name="Stroupe M.E."/>
            <person name="Brewer T.E."/>
            <person name="Sousa D.R."/>
            <person name="Jones K.M."/>
        </authorList>
    </citation>
    <scope>NUCLEOTIDE SEQUENCE [LARGE SCALE GENOMIC DNA]</scope>
</reference>
<dbReference type="RefSeq" id="YP_009142972.1">
    <property type="nucleotide sequence ID" value="NC_027204.1"/>
</dbReference>
<evidence type="ECO:0000313" key="1">
    <source>
        <dbReference type="EMBL" id="AIF27791.1"/>
    </source>
</evidence>
<sequence length="60" mass="6823">MCHKTFDDFSTSKTIGFFTGGLNLGVICFATSRHIWITPQSHFQFKSRQSLFATIAKIDH</sequence>
<dbReference type="Proteomes" id="UP000015089">
    <property type="component" value="Segment"/>
</dbReference>
<reference evidence="1 2" key="1">
    <citation type="journal article" date="2014" name="Virology">
        <title>The genome, proteome and phylogenetic analysis of Sinorhizobium meliloti phage PhiM12, the founder of a new group of T4-superfamily phages.</title>
        <authorList>
            <person name="Brewer T.E."/>
            <person name="Elizabeth Stroupe M."/>
            <person name="Jones K.M."/>
        </authorList>
    </citation>
    <scope>NUCLEOTIDE SEQUENCE [LARGE SCALE GENOMIC DNA]</scope>
</reference>
<gene>
    <name evidence="1" type="ORF">SmphiM12_498</name>
</gene>
<protein>
    <submittedName>
        <fullName evidence="1">Uncharacterized protein</fullName>
    </submittedName>
</protein>
<keyword evidence="2" id="KW-1185">Reference proteome</keyword>
<evidence type="ECO:0000313" key="2">
    <source>
        <dbReference type="Proteomes" id="UP000015089"/>
    </source>
</evidence>
<dbReference type="GeneID" id="24422728"/>
<organism evidence="1 2">
    <name type="scientific">Sinorhizobium phage phiM12</name>
    <dbReference type="NCBI Taxonomy" id="1357423"/>
    <lineage>
        <taxon>Viruses</taxon>
        <taxon>Duplodnaviria</taxon>
        <taxon>Heunggongvirae</taxon>
        <taxon>Uroviricota</taxon>
        <taxon>Caudoviricetes</taxon>
        <taxon>Emdodecavirus</taxon>
        <taxon>Emdodecavirus M12</taxon>
    </lineage>
</organism>
<dbReference type="KEGG" id="vg:24422728"/>
<accession>A0A068NZA0</accession>
<name>A0A068NZA0_9CAUD</name>
<proteinExistence type="predicted"/>